<organism evidence="3 4">
    <name type="scientific">Nitrosomonas marina</name>
    <dbReference type="NCBI Taxonomy" id="917"/>
    <lineage>
        <taxon>Bacteria</taxon>
        <taxon>Pseudomonadati</taxon>
        <taxon>Pseudomonadota</taxon>
        <taxon>Betaproteobacteria</taxon>
        <taxon>Nitrosomonadales</taxon>
        <taxon>Nitrosomonadaceae</taxon>
        <taxon>Nitrosomonas</taxon>
    </lineage>
</organism>
<dbReference type="InterPro" id="IPR000477">
    <property type="entry name" value="RT_dom"/>
</dbReference>
<dbReference type="NCBIfam" id="TIGR04416">
    <property type="entry name" value="group_II_RT_mat"/>
    <property type="match status" value="1"/>
</dbReference>
<dbReference type="AlphaFoldDB" id="A0A1I0GHZ2"/>
<name>A0A1I0GHZ2_9PROT</name>
<evidence type="ECO:0000256" key="1">
    <source>
        <dbReference type="ARBA" id="ARBA00034120"/>
    </source>
</evidence>
<dbReference type="PANTHER" id="PTHR34047">
    <property type="entry name" value="NUCLEAR INTRON MATURASE 1, MITOCHONDRIAL-RELATED"/>
    <property type="match status" value="1"/>
</dbReference>
<reference evidence="4" key="1">
    <citation type="submission" date="2016-10" db="EMBL/GenBank/DDBJ databases">
        <authorList>
            <person name="Varghese N."/>
            <person name="Submissions S."/>
        </authorList>
    </citation>
    <scope>NUCLEOTIDE SEQUENCE [LARGE SCALE GENOMIC DNA]</scope>
    <source>
        <strain evidence="4">Nm71</strain>
    </source>
</reference>
<dbReference type="SUPFAM" id="SSF56672">
    <property type="entry name" value="DNA/RNA polymerases"/>
    <property type="match status" value="1"/>
</dbReference>
<protein>
    <submittedName>
        <fullName evidence="3">Group II intron reverse transcriptase/maturase</fullName>
    </submittedName>
</protein>
<gene>
    <name evidence="3" type="ORF">SAMN05216326_1772</name>
</gene>
<dbReference type="EMBL" id="FOIA01000077">
    <property type="protein sequence ID" value="SET70507.1"/>
    <property type="molecule type" value="Genomic_DNA"/>
</dbReference>
<keyword evidence="3" id="KW-0548">Nucleotidyltransferase</keyword>
<keyword evidence="4" id="KW-1185">Reference proteome</keyword>
<dbReference type="InterPro" id="IPR043502">
    <property type="entry name" value="DNA/RNA_pol_sf"/>
</dbReference>
<dbReference type="PROSITE" id="PS50878">
    <property type="entry name" value="RT_POL"/>
    <property type="match status" value="1"/>
</dbReference>
<dbReference type="InterPro" id="IPR030931">
    <property type="entry name" value="Group_II_RT_mat"/>
</dbReference>
<comment type="similarity">
    <text evidence="1">Belongs to the bacterial reverse transcriptase family.</text>
</comment>
<keyword evidence="3" id="KW-0695">RNA-directed DNA polymerase</keyword>
<sequence length="465" mass="53493">MIAEKLTTSRNSQESVSVFQRKLYLKAKRQPTFRFYSLYDKVYRSDVLQRAYDLVRQNQGSPGIDGETFEAIEAGIGKLAYCHAIQASLKARTYRAMPVKRVEIPKPNGETRPLGIPCIKDRIVQMAAKLIIEPIFEADFSTNSYGFRPKRTAHQAMDAIKEGLLKGHVHVIDADLSKYFDTIPHHKLLRTVAERVVDSRILSLLKQWLKVPVVKADRGTDKIIGGRKSRAGTPQGGVISPLLANIYLNILDRIWDRHQLAAKYKARLVRYADDMVVLCARGTSKPYAILQHVLGKLDLKLNDDKTQIRDARKETFGFLGFNISFVTGRQPDKHFPLVEPSDKAIQTIKQKIKYYTRREMIPVPINIIVGKLNQTARGWSNYFYYGHGHRKLKSIKYYMESSLRSQLRYRHKVRNHGAAFRRFPSRYIYDDLKLYKMPTAPAWKARMLKEEEHRKAVCGRTACPV</sequence>
<dbReference type="Proteomes" id="UP000199345">
    <property type="component" value="Unassembled WGS sequence"/>
</dbReference>
<keyword evidence="3" id="KW-0808">Transferase</keyword>
<dbReference type="GO" id="GO:0003964">
    <property type="term" value="F:RNA-directed DNA polymerase activity"/>
    <property type="evidence" value="ECO:0007669"/>
    <property type="project" value="UniProtKB-KW"/>
</dbReference>
<feature type="domain" description="Reverse transcriptase" evidence="2">
    <location>
        <begin position="85"/>
        <end position="323"/>
    </location>
</feature>
<dbReference type="Pfam" id="PF00078">
    <property type="entry name" value="RVT_1"/>
    <property type="match status" value="1"/>
</dbReference>
<dbReference type="CDD" id="cd01651">
    <property type="entry name" value="RT_G2_intron"/>
    <property type="match status" value="1"/>
</dbReference>
<dbReference type="OrthoDB" id="8538592at2"/>
<evidence type="ECO:0000313" key="4">
    <source>
        <dbReference type="Proteomes" id="UP000199345"/>
    </source>
</evidence>
<dbReference type="InterPro" id="IPR013597">
    <property type="entry name" value="Mat_intron_G2"/>
</dbReference>
<dbReference type="Pfam" id="PF08388">
    <property type="entry name" value="GIIM"/>
    <property type="match status" value="1"/>
</dbReference>
<dbReference type="PANTHER" id="PTHR34047:SF8">
    <property type="entry name" value="PROTEIN YKFC"/>
    <property type="match status" value="1"/>
</dbReference>
<dbReference type="InterPro" id="IPR051083">
    <property type="entry name" value="GrpII_Intron_Splice-Mob/Def"/>
</dbReference>
<evidence type="ECO:0000313" key="3">
    <source>
        <dbReference type="EMBL" id="SET70507.1"/>
    </source>
</evidence>
<accession>A0A1I0GHZ2</accession>
<evidence type="ECO:0000259" key="2">
    <source>
        <dbReference type="PROSITE" id="PS50878"/>
    </source>
</evidence>
<proteinExistence type="inferred from homology"/>